<comment type="pathway">
    <text evidence="2">Porphyrin-containing compound metabolism; heme O biosynthesis; heme O from protoheme: step 1/1.</text>
</comment>
<feature type="transmembrane region" description="Helical" evidence="11">
    <location>
        <begin position="220"/>
        <end position="237"/>
    </location>
</feature>
<evidence type="ECO:0000256" key="8">
    <source>
        <dbReference type="ARBA" id="ARBA00023136"/>
    </source>
</evidence>
<dbReference type="GO" id="GO:0006783">
    <property type="term" value="P:heme biosynthetic process"/>
    <property type="evidence" value="ECO:0007669"/>
    <property type="project" value="UniProtKB-KW"/>
</dbReference>
<evidence type="ECO:0000256" key="7">
    <source>
        <dbReference type="ARBA" id="ARBA00023133"/>
    </source>
</evidence>
<dbReference type="PANTHER" id="PTHR43448">
    <property type="entry name" value="PROTOHEME IX FARNESYLTRANSFERASE, MITOCHONDRIAL"/>
    <property type="match status" value="1"/>
</dbReference>
<accession>A0A3B0TR34</accession>
<dbReference type="PANTHER" id="PTHR43448:SF7">
    <property type="entry name" value="4-HYDROXYBENZOATE SOLANESYLTRANSFERASE"/>
    <property type="match status" value="1"/>
</dbReference>
<keyword evidence="3" id="KW-1003">Cell membrane</keyword>
<dbReference type="InterPro" id="IPR000537">
    <property type="entry name" value="UbiA_prenyltransferase"/>
</dbReference>
<dbReference type="HAMAP" id="MF_00154">
    <property type="entry name" value="CyoE_CtaB"/>
    <property type="match status" value="1"/>
</dbReference>
<organism evidence="12">
    <name type="scientific">hydrothermal vent metagenome</name>
    <dbReference type="NCBI Taxonomy" id="652676"/>
    <lineage>
        <taxon>unclassified sequences</taxon>
        <taxon>metagenomes</taxon>
        <taxon>ecological metagenomes</taxon>
    </lineage>
</organism>
<keyword evidence="5 11" id="KW-0812">Transmembrane</keyword>
<proteinExistence type="inferred from homology"/>
<feature type="transmembrane region" description="Helical" evidence="11">
    <location>
        <begin position="106"/>
        <end position="139"/>
    </location>
</feature>
<evidence type="ECO:0000256" key="1">
    <source>
        <dbReference type="ARBA" id="ARBA00004651"/>
    </source>
</evidence>
<evidence type="ECO:0000256" key="4">
    <source>
        <dbReference type="ARBA" id="ARBA00022679"/>
    </source>
</evidence>
<feature type="transmembrane region" description="Helical" evidence="11">
    <location>
        <begin position="281"/>
        <end position="302"/>
    </location>
</feature>
<dbReference type="InterPro" id="IPR006369">
    <property type="entry name" value="Protohaem_IX_farnesylTrfase"/>
</dbReference>
<dbReference type="Pfam" id="PF01040">
    <property type="entry name" value="UbiA"/>
    <property type="match status" value="1"/>
</dbReference>
<feature type="transmembrane region" description="Helical" evidence="11">
    <location>
        <begin position="48"/>
        <end position="71"/>
    </location>
</feature>
<evidence type="ECO:0000256" key="5">
    <source>
        <dbReference type="ARBA" id="ARBA00022692"/>
    </source>
</evidence>
<feature type="transmembrane region" description="Helical" evidence="11">
    <location>
        <begin position="159"/>
        <end position="183"/>
    </location>
</feature>
<gene>
    <name evidence="12" type="ORF">MNBD_ALPHA11-2120</name>
</gene>
<evidence type="ECO:0000256" key="11">
    <source>
        <dbReference type="SAM" id="Phobius"/>
    </source>
</evidence>
<dbReference type="NCBIfam" id="TIGR01473">
    <property type="entry name" value="cyoE_ctaB"/>
    <property type="match status" value="1"/>
</dbReference>
<protein>
    <recommendedName>
        <fullName evidence="9">Protoheme IX farnesyltransferase</fullName>
    </recommendedName>
    <alternativeName>
        <fullName evidence="10">Heme B farnesyltransferase</fullName>
    </alternativeName>
</protein>
<evidence type="ECO:0000256" key="10">
    <source>
        <dbReference type="ARBA" id="ARBA00042475"/>
    </source>
</evidence>
<evidence type="ECO:0000256" key="2">
    <source>
        <dbReference type="ARBA" id="ARBA00004919"/>
    </source>
</evidence>
<keyword evidence="4 12" id="KW-0808">Transferase</keyword>
<keyword evidence="7" id="KW-0350">Heme biosynthesis</keyword>
<dbReference type="GO" id="GO:0005886">
    <property type="term" value="C:plasma membrane"/>
    <property type="evidence" value="ECO:0007669"/>
    <property type="project" value="UniProtKB-SubCell"/>
</dbReference>
<dbReference type="EMBL" id="UOEQ01000118">
    <property type="protein sequence ID" value="VAW16902.1"/>
    <property type="molecule type" value="Genomic_DNA"/>
</dbReference>
<name>A0A3B0TR34_9ZZZZ</name>
<keyword evidence="6 11" id="KW-1133">Transmembrane helix</keyword>
<evidence type="ECO:0000256" key="6">
    <source>
        <dbReference type="ARBA" id="ARBA00022989"/>
    </source>
</evidence>
<dbReference type="InterPro" id="IPR044878">
    <property type="entry name" value="UbiA_sf"/>
</dbReference>
<dbReference type="AlphaFoldDB" id="A0A3B0TR34"/>
<evidence type="ECO:0000256" key="9">
    <source>
        <dbReference type="ARBA" id="ARBA00040810"/>
    </source>
</evidence>
<dbReference type="NCBIfam" id="NF003349">
    <property type="entry name" value="PRK04375.1-2"/>
    <property type="match status" value="1"/>
</dbReference>
<reference evidence="12" key="1">
    <citation type="submission" date="2018-06" db="EMBL/GenBank/DDBJ databases">
        <authorList>
            <person name="Zhirakovskaya E."/>
        </authorList>
    </citation>
    <scope>NUCLEOTIDE SEQUENCE</scope>
</reference>
<feature type="transmembrane region" description="Helical" evidence="11">
    <location>
        <begin position="21"/>
        <end position="42"/>
    </location>
</feature>
<sequence>MSDVTTQPSVRGLRISDYLALLKPRVMSLVVFTAAIGLAAAPGSLSPAAMVAVIFLIAVGGGASGSLNMWWDADIDAIMRRTAKRPVPAGRITPTEARNFGIVLSIFSVVALGLVSNIAAAALLAFTIFFYVVIYTIWLKRSTPWNIVIGGAAGAFPPMIGWVAVTGSISIEAVLLFGLTFIWTPPHFWSLSLFMNDDYSRAKVPMLTVTHGRVETRRQILIYTFALAGISTLLAFTSIGGPIYLLTAIALNGAFIIGAFRLKSRLEATAKADNFAAERKFFKLSLLYLFALFLAVLFEVILKKFGLQLPFWPVIF</sequence>
<keyword evidence="8 11" id="KW-0472">Membrane</keyword>
<evidence type="ECO:0000313" key="12">
    <source>
        <dbReference type="EMBL" id="VAW16902.1"/>
    </source>
</evidence>
<dbReference type="GO" id="GO:0008495">
    <property type="term" value="F:protoheme IX farnesyltransferase activity"/>
    <property type="evidence" value="ECO:0007669"/>
    <property type="project" value="InterPro"/>
</dbReference>
<dbReference type="Gene3D" id="1.10.357.140">
    <property type="entry name" value="UbiA prenyltransferase"/>
    <property type="match status" value="1"/>
</dbReference>
<dbReference type="PROSITE" id="PS00943">
    <property type="entry name" value="UBIA"/>
    <property type="match status" value="1"/>
</dbReference>
<feature type="transmembrane region" description="Helical" evidence="11">
    <location>
        <begin position="243"/>
        <end position="260"/>
    </location>
</feature>
<evidence type="ECO:0000256" key="3">
    <source>
        <dbReference type="ARBA" id="ARBA00022475"/>
    </source>
</evidence>
<dbReference type="InterPro" id="IPR030470">
    <property type="entry name" value="UbiA_prenylTrfase_CS"/>
</dbReference>
<comment type="subcellular location">
    <subcellularLocation>
        <location evidence="1">Cell membrane</location>
        <topology evidence="1">Multi-pass membrane protein</topology>
    </subcellularLocation>
</comment>
<dbReference type="CDD" id="cd13957">
    <property type="entry name" value="PT_UbiA_Cox10"/>
    <property type="match status" value="1"/>
</dbReference>